<evidence type="ECO:0000313" key="3">
    <source>
        <dbReference type="RefSeq" id="XP_015175258.1"/>
    </source>
</evidence>
<keyword evidence="2" id="KW-1185">Reference proteome</keyword>
<evidence type="ECO:0000313" key="2">
    <source>
        <dbReference type="Proteomes" id="UP000694924"/>
    </source>
</evidence>
<evidence type="ECO:0000259" key="1">
    <source>
        <dbReference type="Pfam" id="PF13843"/>
    </source>
</evidence>
<feature type="non-terminal residue" evidence="3">
    <location>
        <position position="328"/>
    </location>
</feature>
<sequence>MENNSKFSDIVSTSAKRNRLVIRFDTDTDSDCEEIVCSFRKRCRIIVSDSEEESSSEDCELNFISEEWIWENKENNRSNHYVSQTLGNTARKINKSEENWRDTNIDEIHAYFALCILMARLKKSNIQSYWSRKSLIETPIFRKTISLQRFTQLSHFLHFSNNEVVDKDDCLCKLRNIIDYLNEKFTSIYTPEEYVSLNVSLMKYTGQDTVKNSITSASENVTMFMFTPISNFGHTLFLDNSYSSPNLFQKLQSIKTNAIGTVRCNRKNMPNDLAKIKLKRSETISRSCKDIAQQILESVYIPEYINRGRPSTGDIPMRLQSKYLGHLA</sequence>
<dbReference type="Pfam" id="PF13843">
    <property type="entry name" value="DDE_Tnp_1_7"/>
    <property type="match status" value="2"/>
</dbReference>
<feature type="domain" description="PiggyBac transposable element-derived protein" evidence="1">
    <location>
        <begin position="89"/>
        <end position="207"/>
    </location>
</feature>
<dbReference type="PANTHER" id="PTHR46599">
    <property type="entry name" value="PIGGYBAC TRANSPOSABLE ELEMENT-DERIVED PROTEIN 4"/>
    <property type="match status" value="1"/>
</dbReference>
<proteinExistence type="predicted"/>
<dbReference type="Proteomes" id="UP000694924">
    <property type="component" value="Unplaced"/>
</dbReference>
<accession>A0ABM1I4X1</accession>
<protein>
    <submittedName>
        <fullName evidence="3">PiggyBac transposable element-derived protein 4-like</fullName>
    </submittedName>
</protein>
<reference evidence="3" key="1">
    <citation type="submission" date="2025-08" db="UniProtKB">
        <authorList>
            <consortium name="RefSeq"/>
        </authorList>
    </citation>
    <scope>IDENTIFICATION</scope>
    <source>
        <tissue evidence="3">Whole body</tissue>
    </source>
</reference>
<dbReference type="InterPro" id="IPR029526">
    <property type="entry name" value="PGBD"/>
</dbReference>
<dbReference type="GeneID" id="107065790"/>
<name>A0ABM1I4X1_POLDO</name>
<dbReference type="PANTHER" id="PTHR46599:SF3">
    <property type="entry name" value="PIGGYBAC TRANSPOSABLE ELEMENT-DERIVED PROTEIN 4"/>
    <property type="match status" value="1"/>
</dbReference>
<gene>
    <name evidence="3" type="primary">LOC107065790</name>
</gene>
<feature type="domain" description="PiggyBac transposable element-derived protein" evidence="1">
    <location>
        <begin position="216"/>
        <end position="291"/>
    </location>
</feature>
<dbReference type="RefSeq" id="XP_015175258.1">
    <property type="nucleotide sequence ID" value="XM_015319772.1"/>
</dbReference>
<organism evidence="2 3">
    <name type="scientific">Polistes dominula</name>
    <name type="common">European paper wasp</name>
    <name type="synonym">Vespa dominula</name>
    <dbReference type="NCBI Taxonomy" id="743375"/>
    <lineage>
        <taxon>Eukaryota</taxon>
        <taxon>Metazoa</taxon>
        <taxon>Ecdysozoa</taxon>
        <taxon>Arthropoda</taxon>
        <taxon>Hexapoda</taxon>
        <taxon>Insecta</taxon>
        <taxon>Pterygota</taxon>
        <taxon>Neoptera</taxon>
        <taxon>Endopterygota</taxon>
        <taxon>Hymenoptera</taxon>
        <taxon>Apocrita</taxon>
        <taxon>Aculeata</taxon>
        <taxon>Vespoidea</taxon>
        <taxon>Vespidae</taxon>
        <taxon>Polistinae</taxon>
        <taxon>Polistini</taxon>
        <taxon>Polistes</taxon>
    </lineage>
</organism>